<comment type="caution">
    <text evidence="2">The sequence shown here is derived from an EMBL/GenBank/DDBJ whole genome shotgun (WGS) entry which is preliminary data.</text>
</comment>
<feature type="compositionally biased region" description="Basic and acidic residues" evidence="1">
    <location>
        <begin position="84"/>
        <end position="126"/>
    </location>
</feature>
<evidence type="ECO:0000256" key="1">
    <source>
        <dbReference type="SAM" id="MobiDB-lite"/>
    </source>
</evidence>
<reference evidence="2 3" key="1">
    <citation type="submission" date="2017-10" db="EMBL/GenBank/DDBJ databases">
        <authorList>
            <person name="Sibley D."/>
            <person name="Venepally P."/>
            <person name="Karamycheva S."/>
            <person name="Hadjithomas M."/>
            <person name="Khan A."/>
            <person name="Brunk B."/>
            <person name="Roos D."/>
            <person name="Caler E."/>
            <person name="Lorenzi H."/>
        </authorList>
    </citation>
    <scope>NUCLEOTIDE SEQUENCE [LARGE SCALE GENOMIC DNA]</scope>
    <source>
        <strain evidence="2 3">CAST</strain>
    </source>
</reference>
<dbReference type="VEuPathDB" id="ToxoDB:TGCAST_232990"/>
<gene>
    <name evidence="2" type="ORF">TGCAST_232990</name>
</gene>
<proteinExistence type="predicted"/>
<dbReference type="Proteomes" id="UP000284452">
    <property type="component" value="Unassembled WGS sequence"/>
</dbReference>
<evidence type="ECO:0000313" key="2">
    <source>
        <dbReference type="EMBL" id="RQX75728.1"/>
    </source>
</evidence>
<dbReference type="AlphaFoldDB" id="A0A425I9V5"/>
<protein>
    <submittedName>
        <fullName evidence="2">Uncharacterized protein</fullName>
    </submittedName>
</protein>
<dbReference type="EMBL" id="AHIV02000035">
    <property type="protein sequence ID" value="RQX75728.1"/>
    <property type="molecule type" value="Genomic_DNA"/>
</dbReference>
<name>A0A425I9V5_TOXGO</name>
<sequence length="146" mass="17221">MSFFLECLKVFKALLSASGRFDNDAGCRRNRDAEVQFADQKQCEEMRMCRSDRRGRFAPVTRDPGSSHLLDCLSSLEKTRKRRDVNPERKRAQERGRRSGEEEEKRVEEQRETEERRQGRGREYRRSGGTQYLFKLGSRRHAFVVS</sequence>
<feature type="region of interest" description="Disordered" evidence="1">
    <location>
        <begin position="54"/>
        <end position="73"/>
    </location>
</feature>
<accession>A0A425I9V5</accession>
<organism evidence="2 3">
    <name type="scientific">Toxoplasma gondii CAST</name>
    <dbReference type="NCBI Taxonomy" id="943122"/>
    <lineage>
        <taxon>Eukaryota</taxon>
        <taxon>Sar</taxon>
        <taxon>Alveolata</taxon>
        <taxon>Apicomplexa</taxon>
        <taxon>Conoidasida</taxon>
        <taxon>Coccidia</taxon>
        <taxon>Eucoccidiorida</taxon>
        <taxon>Eimeriorina</taxon>
        <taxon>Sarcocystidae</taxon>
        <taxon>Toxoplasma</taxon>
    </lineage>
</organism>
<evidence type="ECO:0000313" key="3">
    <source>
        <dbReference type="Proteomes" id="UP000284452"/>
    </source>
</evidence>
<feature type="region of interest" description="Disordered" evidence="1">
    <location>
        <begin position="80"/>
        <end position="131"/>
    </location>
</feature>